<organism evidence="5 6">
    <name type="scientific">Massilicoli timonensis</name>
    <dbReference type="NCBI Taxonomy" id="2015901"/>
    <lineage>
        <taxon>Bacteria</taxon>
        <taxon>Bacillati</taxon>
        <taxon>Bacillota</taxon>
        <taxon>Erysipelotrichia</taxon>
        <taxon>Erysipelotrichales</taxon>
        <taxon>Erysipelotrichaceae</taxon>
        <taxon>Massilicoli</taxon>
    </lineage>
</organism>
<keyword evidence="2 5" id="KW-0808">Transferase</keyword>
<keyword evidence="1 5" id="KW-0328">Glycosyltransferase</keyword>
<reference evidence="5 6" key="1">
    <citation type="submission" date="2022-06" db="EMBL/GenBank/DDBJ databases">
        <title>Isolation of gut microbiota from human fecal samples.</title>
        <authorList>
            <person name="Pamer E.G."/>
            <person name="Barat B."/>
            <person name="Waligurski E."/>
            <person name="Medina S."/>
            <person name="Paddock L."/>
            <person name="Mostad J."/>
        </authorList>
    </citation>
    <scope>NUCLEOTIDE SEQUENCE [LARGE SCALE GENOMIC DNA]</scope>
    <source>
        <strain evidence="5 6">DFI.6.1</strain>
    </source>
</reference>
<evidence type="ECO:0000256" key="1">
    <source>
        <dbReference type="ARBA" id="ARBA00022676"/>
    </source>
</evidence>
<dbReference type="InterPro" id="IPR028098">
    <property type="entry name" value="Glyco_trans_4-like_N"/>
</dbReference>
<gene>
    <name evidence="5" type="ORF">NE663_02600</name>
</gene>
<name>A0ABT1SIV9_9FIRM</name>
<dbReference type="EC" id="2.4.-.-" evidence="5"/>
<dbReference type="PANTHER" id="PTHR12526">
    <property type="entry name" value="GLYCOSYLTRANSFERASE"/>
    <property type="match status" value="1"/>
</dbReference>
<feature type="domain" description="Glycosyltransferase subfamily 4-like N-terminal" evidence="4">
    <location>
        <begin position="16"/>
        <end position="173"/>
    </location>
</feature>
<evidence type="ECO:0000256" key="2">
    <source>
        <dbReference type="ARBA" id="ARBA00022679"/>
    </source>
</evidence>
<dbReference type="Pfam" id="PF00534">
    <property type="entry name" value="Glycos_transf_1"/>
    <property type="match status" value="1"/>
</dbReference>
<comment type="caution">
    <text evidence="5">The sequence shown here is derived from an EMBL/GenBank/DDBJ whole genome shotgun (WGS) entry which is preliminary data.</text>
</comment>
<sequence length="359" mass="42562">MKKVYMLLTNGFDPDTRVYKEAQYLIKKGYSVEIICWDRSCDYENEQNIEIDGILIKRFPIKAVAGTGFRQINGFYKFSKKVKEYFRNINFEYIHIHDFDGMMIAFLANALKNKVIFDMHEIYEGYSYAKLGFVYRMVFNFFQKKSFKMIHVNDEQKNKIKDKYKNKLVFLPNYPEQKYFNPIKKEKENTISYIGYIRDYRALSYLLDCSNELSEYSIGLFGNGTELNRLKNEYGNNRNVLFYGKFDGIKDISKIYRNTKILYCVYDENNKNYKLSYPVKLFESIITYTPVIVNKETAQGTFVSKYQIGETVDLNDKYSLIDAVNKIKSDYETYITNIKKISNAFSWESVVVNLDEIYK</sequence>
<dbReference type="EMBL" id="JANGCH010000002">
    <property type="protein sequence ID" value="MCQ5121152.1"/>
    <property type="molecule type" value="Genomic_DNA"/>
</dbReference>
<evidence type="ECO:0000313" key="6">
    <source>
        <dbReference type="Proteomes" id="UP001524435"/>
    </source>
</evidence>
<dbReference type="Gene3D" id="3.40.50.2000">
    <property type="entry name" value="Glycogen Phosphorylase B"/>
    <property type="match status" value="2"/>
</dbReference>
<proteinExistence type="predicted"/>
<accession>A0ABT1SIV9</accession>
<dbReference type="InterPro" id="IPR001296">
    <property type="entry name" value="Glyco_trans_1"/>
</dbReference>
<dbReference type="GO" id="GO:0016757">
    <property type="term" value="F:glycosyltransferase activity"/>
    <property type="evidence" value="ECO:0007669"/>
    <property type="project" value="UniProtKB-KW"/>
</dbReference>
<evidence type="ECO:0000313" key="5">
    <source>
        <dbReference type="EMBL" id="MCQ5121152.1"/>
    </source>
</evidence>
<dbReference type="Pfam" id="PF13439">
    <property type="entry name" value="Glyco_transf_4"/>
    <property type="match status" value="1"/>
</dbReference>
<feature type="domain" description="Glycosyl transferase family 1" evidence="3">
    <location>
        <begin position="183"/>
        <end position="333"/>
    </location>
</feature>
<keyword evidence="6" id="KW-1185">Reference proteome</keyword>
<protein>
    <submittedName>
        <fullName evidence="5">Glycosyltransferase</fullName>
        <ecNumber evidence="5">2.4.-.-</ecNumber>
    </submittedName>
</protein>
<evidence type="ECO:0000259" key="4">
    <source>
        <dbReference type="Pfam" id="PF13439"/>
    </source>
</evidence>
<evidence type="ECO:0000259" key="3">
    <source>
        <dbReference type="Pfam" id="PF00534"/>
    </source>
</evidence>
<dbReference type="PANTHER" id="PTHR12526:SF629">
    <property type="entry name" value="TEICHURONIC ACID BIOSYNTHESIS GLYCOSYLTRANSFERASE TUAH-RELATED"/>
    <property type="match status" value="1"/>
</dbReference>
<dbReference type="Proteomes" id="UP001524435">
    <property type="component" value="Unassembled WGS sequence"/>
</dbReference>
<dbReference type="SUPFAM" id="SSF53756">
    <property type="entry name" value="UDP-Glycosyltransferase/glycogen phosphorylase"/>
    <property type="match status" value="1"/>
</dbReference>
<dbReference type="RefSeq" id="WP_256197383.1">
    <property type="nucleotide sequence ID" value="NZ_JANGCH010000002.1"/>
</dbReference>